<evidence type="ECO:0000256" key="1">
    <source>
        <dbReference type="SAM" id="MobiDB-lite"/>
    </source>
</evidence>
<evidence type="ECO:0008006" key="4">
    <source>
        <dbReference type="Google" id="ProtNLM"/>
    </source>
</evidence>
<dbReference type="STRING" id="870435.A0A0C3JJV8"/>
<dbReference type="EMBL" id="KN831954">
    <property type="protein sequence ID" value="KIO09398.1"/>
    <property type="molecule type" value="Genomic_DNA"/>
</dbReference>
<dbReference type="Gene3D" id="3.20.20.330">
    <property type="entry name" value="Homocysteine-binding-like domain"/>
    <property type="match status" value="1"/>
</dbReference>
<dbReference type="InParanoid" id="A0A0C3JJV8"/>
<name>A0A0C3JJV8_PISTI</name>
<proteinExistence type="predicted"/>
<keyword evidence="3" id="KW-1185">Reference proteome</keyword>
<dbReference type="Proteomes" id="UP000054217">
    <property type="component" value="Unassembled WGS sequence"/>
</dbReference>
<protein>
    <recommendedName>
        <fullName evidence="4">Hcy-binding domain-containing protein</fullName>
    </recommendedName>
</protein>
<dbReference type="OrthoDB" id="261426at2759"/>
<sequence length="151" mass="16267">MIALETVSLAREVTTIRRAMTTGEEVLRNGKSVRSRGGSQETRVPAGGDNIPAKDVATTMIREEVSDKGKPPTKPNGIEINCTEVQFLLGLLEAFIQITRGEAWAAGQLECLDEMKGCSWEGIIVGGCCAATPNSVETVYAFYSLARAQMK</sequence>
<reference evidence="2 3" key="1">
    <citation type="submission" date="2014-04" db="EMBL/GenBank/DDBJ databases">
        <authorList>
            <consortium name="DOE Joint Genome Institute"/>
            <person name="Kuo A."/>
            <person name="Kohler A."/>
            <person name="Costa M.D."/>
            <person name="Nagy L.G."/>
            <person name="Floudas D."/>
            <person name="Copeland A."/>
            <person name="Barry K.W."/>
            <person name="Cichocki N."/>
            <person name="Veneault-Fourrey C."/>
            <person name="LaButti K."/>
            <person name="Lindquist E.A."/>
            <person name="Lipzen A."/>
            <person name="Lundell T."/>
            <person name="Morin E."/>
            <person name="Murat C."/>
            <person name="Sun H."/>
            <person name="Tunlid A."/>
            <person name="Henrissat B."/>
            <person name="Grigoriev I.V."/>
            <person name="Hibbett D.S."/>
            <person name="Martin F."/>
            <person name="Nordberg H.P."/>
            <person name="Cantor M.N."/>
            <person name="Hua S.X."/>
        </authorList>
    </citation>
    <scope>NUCLEOTIDE SEQUENCE [LARGE SCALE GENOMIC DNA]</scope>
    <source>
        <strain evidence="2 3">Marx 270</strain>
    </source>
</reference>
<organism evidence="2 3">
    <name type="scientific">Pisolithus tinctorius Marx 270</name>
    <dbReference type="NCBI Taxonomy" id="870435"/>
    <lineage>
        <taxon>Eukaryota</taxon>
        <taxon>Fungi</taxon>
        <taxon>Dikarya</taxon>
        <taxon>Basidiomycota</taxon>
        <taxon>Agaricomycotina</taxon>
        <taxon>Agaricomycetes</taxon>
        <taxon>Agaricomycetidae</taxon>
        <taxon>Boletales</taxon>
        <taxon>Sclerodermatineae</taxon>
        <taxon>Pisolithaceae</taxon>
        <taxon>Pisolithus</taxon>
    </lineage>
</organism>
<reference evidence="3" key="2">
    <citation type="submission" date="2015-01" db="EMBL/GenBank/DDBJ databases">
        <title>Evolutionary Origins and Diversification of the Mycorrhizal Mutualists.</title>
        <authorList>
            <consortium name="DOE Joint Genome Institute"/>
            <consortium name="Mycorrhizal Genomics Consortium"/>
            <person name="Kohler A."/>
            <person name="Kuo A."/>
            <person name="Nagy L.G."/>
            <person name="Floudas D."/>
            <person name="Copeland A."/>
            <person name="Barry K.W."/>
            <person name="Cichocki N."/>
            <person name="Veneault-Fourrey C."/>
            <person name="LaButti K."/>
            <person name="Lindquist E.A."/>
            <person name="Lipzen A."/>
            <person name="Lundell T."/>
            <person name="Morin E."/>
            <person name="Murat C."/>
            <person name="Riley R."/>
            <person name="Ohm R."/>
            <person name="Sun H."/>
            <person name="Tunlid A."/>
            <person name="Henrissat B."/>
            <person name="Grigoriev I.V."/>
            <person name="Hibbett D.S."/>
            <person name="Martin F."/>
        </authorList>
    </citation>
    <scope>NUCLEOTIDE SEQUENCE [LARGE SCALE GENOMIC DNA]</scope>
    <source>
        <strain evidence="3">Marx 270</strain>
    </source>
</reference>
<dbReference type="InterPro" id="IPR036589">
    <property type="entry name" value="HCY_dom_sf"/>
</dbReference>
<gene>
    <name evidence="2" type="ORF">M404DRAFT_262626</name>
</gene>
<feature type="region of interest" description="Disordered" evidence="1">
    <location>
        <begin position="31"/>
        <end position="52"/>
    </location>
</feature>
<evidence type="ECO:0000313" key="3">
    <source>
        <dbReference type="Proteomes" id="UP000054217"/>
    </source>
</evidence>
<accession>A0A0C3JJV8</accession>
<evidence type="ECO:0000313" key="2">
    <source>
        <dbReference type="EMBL" id="KIO09398.1"/>
    </source>
</evidence>
<dbReference type="AlphaFoldDB" id="A0A0C3JJV8"/>
<dbReference type="HOGENOM" id="CLU_1732214_0_0_1"/>